<dbReference type="InterPro" id="IPR017850">
    <property type="entry name" value="Alkaline_phosphatase_core_sf"/>
</dbReference>
<reference evidence="4" key="1">
    <citation type="journal article" date="2019" name="Int. J. Syst. Evol. Microbiol.">
        <title>The Global Catalogue of Microorganisms (GCM) 10K type strain sequencing project: providing services to taxonomists for standard genome sequencing and annotation.</title>
        <authorList>
            <consortium name="The Broad Institute Genomics Platform"/>
            <consortium name="The Broad Institute Genome Sequencing Center for Infectious Disease"/>
            <person name="Wu L."/>
            <person name="Ma J."/>
        </authorList>
    </citation>
    <scope>NUCLEOTIDE SEQUENCE [LARGE SCALE GENOMIC DNA]</scope>
    <source>
        <strain evidence="4">CGMCC 4.7680</strain>
    </source>
</reference>
<feature type="transmembrane region" description="Helical" evidence="1">
    <location>
        <begin position="168"/>
        <end position="193"/>
    </location>
</feature>
<evidence type="ECO:0000256" key="1">
    <source>
        <dbReference type="SAM" id="Phobius"/>
    </source>
</evidence>
<keyword evidence="1" id="KW-0812">Transmembrane</keyword>
<comment type="caution">
    <text evidence="3">The sequence shown here is derived from an EMBL/GenBank/DDBJ whole genome shotgun (WGS) entry which is preliminary data.</text>
</comment>
<dbReference type="Proteomes" id="UP000649955">
    <property type="component" value="Unassembled WGS sequence"/>
</dbReference>
<evidence type="ECO:0000313" key="4">
    <source>
        <dbReference type="Proteomes" id="UP000649955"/>
    </source>
</evidence>
<dbReference type="InterPro" id="IPR000917">
    <property type="entry name" value="Sulfatase_N"/>
</dbReference>
<dbReference type="EMBL" id="BNAW01000031">
    <property type="protein sequence ID" value="GHG30813.1"/>
    <property type="molecule type" value="Genomic_DNA"/>
</dbReference>
<evidence type="ECO:0000259" key="2">
    <source>
        <dbReference type="Pfam" id="PF00884"/>
    </source>
</evidence>
<feature type="transmembrane region" description="Helical" evidence="1">
    <location>
        <begin position="91"/>
        <end position="108"/>
    </location>
</feature>
<keyword evidence="1" id="KW-0472">Membrane</keyword>
<feature type="domain" description="Sulfatase N-terminal" evidence="2">
    <location>
        <begin position="357"/>
        <end position="536"/>
    </location>
</feature>
<feature type="transmembrane region" description="Helical" evidence="1">
    <location>
        <begin position="60"/>
        <end position="79"/>
    </location>
</feature>
<organism evidence="3 4">
    <name type="scientific">Amycolatopsis bullii</name>
    <dbReference type="NCBI Taxonomy" id="941987"/>
    <lineage>
        <taxon>Bacteria</taxon>
        <taxon>Bacillati</taxon>
        <taxon>Actinomycetota</taxon>
        <taxon>Actinomycetes</taxon>
        <taxon>Pseudonocardiales</taxon>
        <taxon>Pseudonocardiaceae</taxon>
        <taxon>Amycolatopsis</taxon>
    </lineage>
</organism>
<dbReference type="SUPFAM" id="SSF53649">
    <property type="entry name" value="Alkaline phosphatase-like"/>
    <property type="match status" value="1"/>
</dbReference>
<proteinExistence type="predicted"/>
<name>A0ABQ3KM00_9PSEU</name>
<keyword evidence="1" id="KW-1133">Transmembrane helix</keyword>
<accession>A0ABQ3KM00</accession>
<feature type="transmembrane region" description="Helical" evidence="1">
    <location>
        <begin position="115"/>
        <end position="133"/>
    </location>
</feature>
<gene>
    <name evidence="3" type="ORF">GCM10017567_58610</name>
</gene>
<keyword evidence="4" id="KW-1185">Reference proteome</keyword>
<dbReference type="Pfam" id="PF00884">
    <property type="entry name" value="Sulfatase"/>
    <property type="match status" value="1"/>
</dbReference>
<protein>
    <recommendedName>
        <fullName evidence="2">Sulfatase N-terminal domain-containing protein</fullName>
    </recommendedName>
</protein>
<sequence length="592" mass="63500">MTIAARPHGTAVTTAHHDVRLAMVGNIGLPLARRARRTPGPATALPDFGLPRPGRRRHVAASRVLTGLAALLVLFALLAPDDLSSFSAANLMRVPVEGLVIGAFLLVLPPRARRVAAVLAGLGLGLLTLLKALDTGFYATLEKPFDPIYDWSFFHAGVEFLAGQIGDAATIAALIGAGLLAVAVVVLMVLAMLRLSRIAAGRRTGATRVVAVLAVVWIVSSVFGVELAPGQPVAAQSAAALAYGDLRQVGADLRDQRPFGEVAAEDAFRATPGAQLLNGLRGKNVVLTFVESYGRVALDDPVIEAKIGPTLDAGTAELRAAGIGAKSAFLSSSTFGGGSWLAHSTVQSGMWIDNQQRYNDLLASDRLTLGGAFQRAGWRTVWDVPAHTKDWPEGQKFYHPDAYYDARSIGYHGPGYAYATMPDQFSLSMLQRKELANASPQRPVMAEVDLVSSHAPWSPRPWLVDWNQVGDGSVFNPQPAAGEAPESVWKDPEKIREAYRDATDYSLKTVISFVKQYGDENTVLVFLGDHQPPVVTPQGAVHDVPITIVAKDPKVLDRIAGWGWQDGLHPGAGAPIWKMDSFRDRFLNAFAR</sequence>
<evidence type="ECO:0000313" key="3">
    <source>
        <dbReference type="EMBL" id="GHG30813.1"/>
    </source>
</evidence>
<dbReference type="Gene3D" id="3.40.720.10">
    <property type="entry name" value="Alkaline Phosphatase, subunit A"/>
    <property type="match status" value="1"/>
</dbReference>
<feature type="transmembrane region" description="Helical" evidence="1">
    <location>
        <begin position="205"/>
        <end position="225"/>
    </location>
</feature>